<dbReference type="AlphaFoldDB" id="A0A0H5QQC6"/>
<evidence type="ECO:0008006" key="3">
    <source>
        <dbReference type="Google" id="ProtNLM"/>
    </source>
</evidence>
<protein>
    <recommendedName>
        <fullName evidence="3">Secreted protein</fullName>
    </recommendedName>
</protein>
<feature type="non-terminal residue" evidence="2">
    <location>
        <position position="1"/>
    </location>
</feature>
<proteinExistence type="predicted"/>
<name>A0A0H5QQC6_9EUKA</name>
<evidence type="ECO:0000256" key="1">
    <source>
        <dbReference type="SAM" id="SignalP"/>
    </source>
</evidence>
<feature type="chain" id="PRO_5005222873" description="Secreted protein" evidence="1">
    <location>
        <begin position="19"/>
        <end position="120"/>
    </location>
</feature>
<feature type="non-terminal residue" evidence="2">
    <location>
        <position position="120"/>
    </location>
</feature>
<feature type="signal peptide" evidence="1">
    <location>
        <begin position="1"/>
        <end position="18"/>
    </location>
</feature>
<organism evidence="2">
    <name type="scientific">Spongospora subterranea</name>
    <dbReference type="NCBI Taxonomy" id="70186"/>
    <lineage>
        <taxon>Eukaryota</taxon>
        <taxon>Sar</taxon>
        <taxon>Rhizaria</taxon>
        <taxon>Endomyxa</taxon>
        <taxon>Phytomyxea</taxon>
        <taxon>Plasmodiophorida</taxon>
        <taxon>Plasmodiophoridae</taxon>
        <taxon>Spongospora</taxon>
    </lineage>
</organism>
<accession>A0A0H5QQC6</accession>
<reference evidence="2" key="1">
    <citation type="submission" date="2015-04" db="EMBL/GenBank/DDBJ databases">
        <title>The genome sequence of the plant pathogenic Rhizarian Plasmodiophora brassicae reveals insights in its biotrophic life cycle and the origin of chitin synthesis.</title>
        <authorList>
            <person name="Schwelm A."/>
            <person name="Fogelqvist J."/>
            <person name="Knaust A."/>
            <person name="Julke S."/>
            <person name="Lilja T."/>
            <person name="Dhandapani V."/>
            <person name="Bonilla-Rosso G."/>
            <person name="Karlsson M."/>
            <person name="Shevchenko A."/>
            <person name="Choi S.R."/>
            <person name="Kim H.G."/>
            <person name="Park J.Y."/>
            <person name="Lim Y.P."/>
            <person name="Ludwig-Muller J."/>
            <person name="Dixelius C."/>
        </authorList>
    </citation>
    <scope>NUCLEOTIDE SEQUENCE</scope>
    <source>
        <tissue evidence="2">Potato root galls</tissue>
    </source>
</reference>
<sequence>FNIVGCLCLLVTFFRGKLFPLQILDQSSTPGCRCSISKRGSVFNLVGAGNVAFLPSFFEAGSSIVTYRQPIQTCWLVLSKLSAALRWYLKPHLCRKVQRVYITYKWHHHPKTMKRCFSSK</sequence>
<evidence type="ECO:0000313" key="2">
    <source>
        <dbReference type="EMBL" id="CRZ03802.1"/>
    </source>
</evidence>
<dbReference type="EMBL" id="HACM01003360">
    <property type="protein sequence ID" value="CRZ03802.1"/>
    <property type="molecule type" value="Transcribed_RNA"/>
</dbReference>
<keyword evidence="1" id="KW-0732">Signal</keyword>